<evidence type="ECO:0000313" key="1">
    <source>
        <dbReference type="EMBL" id="BDZ52466.1"/>
    </source>
</evidence>
<geneLocation type="plasmid" evidence="1 2">
    <name>pNBRC108728a</name>
</geneLocation>
<evidence type="ECO:0000313" key="2">
    <source>
        <dbReference type="Proteomes" id="UP001321486"/>
    </source>
</evidence>
<keyword evidence="2" id="KW-1185">Reference proteome</keyword>
<organism evidence="1 2">
    <name type="scientific">Frondihabitans sucicola</name>
    <dbReference type="NCBI Taxonomy" id="1268041"/>
    <lineage>
        <taxon>Bacteria</taxon>
        <taxon>Bacillati</taxon>
        <taxon>Actinomycetota</taxon>
        <taxon>Actinomycetes</taxon>
        <taxon>Micrococcales</taxon>
        <taxon>Microbacteriaceae</taxon>
        <taxon>Frondihabitans</taxon>
    </lineage>
</organism>
<proteinExistence type="predicted"/>
<reference evidence="2" key="1">
    <citation type="journal article" date="2019" name="Int. J. Syst. Evol. Microbiol.">
        <title>The Global Catalogue of Microorganisms (GCM) 10K type strain sequencing project: providing services to taxonomists for standard genome sequencing and annotation.</title>
        <authorList>
            <consortium name="The Broad Institute Genomics Platform"/>
            <consortium name="The Broad Institute Genome Sequencing Center for Infectious Disease"/>
            <person name="Wu L."/>
            <person name="Ma J."/>
        </authorList>
    </citation>
    <scope>NUCLEOTIDE SEQUENCE [LARGE SCALE GENOMIC DNA]</scope>
    <source>
        <strain evidence="2">NBRC 108728</strain>
    </source>
</reference>
<gene>
    <name evidence="1" type="ORF">GCM10025867_47070</name>
</gene>
<protein>
    <submittedName>
        <fullName evidence="1">Uncharacterized protein</fullName>
    </submittedName>
</protein>
<dbReference type="EMBL" id="AP027733">
    <property type="protein sequence ID" value="BDZ52466.1"/>
    <property type="molecule type" value="Genomic_DNA"/>
</dbReference>
<accession>A0ABN6Y5P6</accession>
<sequence length="152" mass="16625">MLREQFLPDDVREKQCATCGQIKPVNKFRVNKAGSDGHAKTCEQCRRDAVAAIKQREEDEHLAARLKQATEKALAWVDAATAYQSDSAMAAIRCEAGHVLTAIATPSPHELGLRWRCSCGEASLTATHRQAISAHNDLVRLRETSADAVVMA</sequence>
<dbReference type="RefSeq" id="WP_286347315.1">
    <property type="nucleotide sequence ID" value="NZ_AP027733.1"/>
</dbReference>
<dbReference type="Proteomes" id="UP001321486">
    <property type="component" value="Plasmid pNBRC108728a"/>
</dbReference>
<name>A0ABN6Y5P6_9MICO</name>
<keyword evidence="1" id="KW-0614">Plasmid</keyword>